<dbReference type="Pfam" id="PF03692">
    <property type="entry name" value="CxxCxxCC"/>
    <property type="match status" value="1"/>
</dbReference>
<protein>
    <submittedName>
        <fullName evidence="1">YkgJ family cysteine cluster protein</fullName>
    </submittedName>
</protein>
<name>A0AAU8M113_9BACT</name>
<dbReference type="AlphaFoldDB" id="A0AAU8M113"/>
<dbReference type="EMBL" id="CP159373">
    <property type="protein sequence ID" value="XCN75108.1"/>
    <property type="molecule type" value="Genomic_DNA"/>
</dbReference>
<dbReference type="KEGG" id="eaj:Q3M24_10360"/>
<reference evidence="1" key="2">
    <citation type="submission" date="2024-06" db="EMBL/GenBank/DDBJ databases">
        <authorList>
            <person name="Plum-Jensen L.E."/>
            <person name="Schramm A."/>
            <person name="Marshall I.P.G."/>
        </authorList>
    </citation>
    <scope>NUCLEOTIDE SEQUENCE</scope>
    <source>
        <strain evidence="1">Rat1</strain>
    </source>
</reference>
<accession>A0AAU8M113</accession>
<dbReference type="PANTHER" id="PTHR35866:SF1">
    <property type="entry name" value="YKGJ FAMILY CYSTEINE CLUSTER PROTEIN"/>
    <property type="match status" value="1"/>
</dbReference>
<sequence>MPQKNLHYHNDFPYFFNSDACTDCGGKCCRGSQGYIWLNMEELENMAKARGISPDAFARQYVRQVNGGLSLQERIINNEHLCCFLDPVDHYCTIYQQRPEQCRTFPFWEQLKTAFRELMHDCPGIESLR</sequence>
<reference evidence="1" key="1">
    <citation type="journal article" date="2024" name="Syst. Appl. Microbiol.">
        <title>First single-strain enrichments of Electrothrix cable bacteria, description of E. aestuarii sp. nov. and E. rattekaaiensis sp. nov., and proposal of a cable bacteria taxonomy following the rules of the SeqCode.</title>
        <authorList>
            <person name="Plum-Jensen L.E."/>
            <person name="Schramm A."/>
            <person name="Marshall I.P.G."/>
        </authorList>
    </citation>
    <scope>NUCLEOTIDE SEQUENCE</scope>
    <source>
        <strain evidence="1">Rat1</strain>
    </source>
</reference>
<gene>
    <name evidence="1" type="ORF">Q3M24_10360</name>
</gene>
<dbReference type="InterPro" id="IPR005358">
    <property type="entry name" value="Puta_zinc/iron-chelating_dom"/>
</dbReference>
<proteinExistence type="predicted"/>
<dbReference type="PANTHER" id="PTHR35866">
    <property type="entry name" value="PUTATIVE-RELATED"/>
    <property type="match status" value="1"/>
</dbReference>
<evidence type="ECO:0000313" key="1">
    <source>
        <dbReference type="EMBL" id="XCN75108.1"/>
    </source>
</evidence>
<organism evidence="1">
    <name type="scientific">Candidatus Electrothrix aestuarii</name>
    <dbReference type="NCBI Taxonomy" id="3062594"/>
    <lineage>
        <taxon>Bacteria</taxon>
        <taxon>Pseudomonadati</taxon>
        <taxon>Thermodesulfobacteriota</taxon>
        <taxon>Desulfobulbia</taxon>
        <taxon>Desulfobulbales</taxon>
        <taxon>Desulfobulbaceae</taxon>
        <taxon>Candidatus Electrothrix</taxon>
    </lineage>
</organism>